<evidence type="ECO:0000256" key="5">
    <source>
        <dbReference type="HAMAP-Rule" id="MF_01114"/>
    </source>
</evidence>
<dbReference type="Proteomes" id="UP000469215">
    <property type="component" value="Unassembled WGS sequence"/>
</dbReference>
<dbReference type="Gene3D" id="1.10.10.10">
    <property type="entry name" value="Winged helix-like DNA-binding domain superfamily/Winged helix DNA-binding domain"/>
    <property type="match status" value="2"/>
</dbReference>
<dbReference type="HAMAP" id="MF_01114">
    <property type="entry name" value="RecX"/>
    <property type="match status" value="1"/>
</dbReference>
<evidence type="ECO:0000313" key="10">
    <source>
        <dbReference type="EMBL" id="MYM19489.1"/>
    </source>
</evidence>
<dbReference type="Pfam" id="PF02631">
    <property type="entry name" value="RecX_HTH2"/>
    <property type="match status" value="1"/>
</dbReference>
<evidence type="ECO:0000256" key="6">
    <source>
        <dbReference type="SAM" id="MobiDB-lite"/>
    </source>
</evidence>
<dbReference type="InterPro" id="IPR003783">
    <property type="entry name" value="Regulatory_RecX"/>
</dbReference>
<sequence length="198" mass="21463">MSTSEPAGGDPRTAVLDSLRTAVGRVAAEPAGPRTAAQEADAAGVDASEYARAKKRALNMLAARDHGSAELRDKLLAREHPPEVVECLLERLERSGLIDDEAFARAFVRANRERRALSKTALRRELSRKGLEAQTVAAAVDPVADEHEVAFGVAMKKARSTVGLPRETRERRILGMLARRGFPSGVCIDVTRRALDET</sequence>
<evidence type="ECO:0000256" key="1">
    <source>
        <dbReference type="ARBA" id="ARBA00004496"/>
    </source>
</evidence>
<dbReference type="InterPro" id="IPR053924">
    <property type="entry name" value="RecX_HTH_2nd"/>
</dbReference>
<dbReference type="InterPro" id="IPR053925">
    <property type="entry name" value="RecX_HTH_3rd"/>
</dbReference>
<dbReference type="GO" id="GO:0006282">
    <property type="term" value="P:regulation of DNA repair"/>
    <property type="evidence" value="ECO:0007669"/>
    <property type="project" value="UniProtKB-UniRule"/>
</dbReference>
<comment type="function">
    <text evidence="5">Modulates RecA activity.</text>
</comment>
<evidence type="ECO:0000259" key="8">
    <source>
        <dbReference type="Pfam" id="PF21981"/>
    </source>
</evidence>
<dbReference type="InterPro" id="IPR036388">
    <property type="entry name" value="WH-like_DNA-bd_sf"/>
</dbReference>
<evidence type="ECO:0000256" key="3">
    <source>
        <dbReference type="ARBA" id="ARBA00018111"/>
    </source>
</evidence>
<dbReference type="GO" id="GO:0005737">
    <property type="term" value="C:cytoplasm"/>
    <property type="evidence" value="ECO:0007669"/>
    <property type="project" value="UniProtKB-SubCell"/>
</dbReference>
<evidence type="ECO:0000256" key="4">
    <source>
        <dbReference type="ARBA" id="ARBA00022490"/>
    </source>
</evidence>
<feature type="compositionally biased region" description="Low complexity" evidence="6">
    <location>
        <begin position="36"/>
        <end position="46"/>
    </location>
</feature>
<dbReference type="RefSeq" id="WP_160952920.1">
    <property type="nucleotide sequence ID" value="NZ_WWEQ01000017.1"/>
</dbReference>
<evidence type="ECO:0000259" key="9">
    <source>
        <dbReference type="Pfam" id="PF21982"/>
    </source>
</evidence>
<dbReference type="InterPro" id="IPR053926">
    <property type="entry name" value="RecX_HTH_1st"/>
</dbReference>
<evidence type="ECO:0000259" key="7">
    <source>
        <dbReference type="Pfam" id="PF02631"/>
    </source>
</evidence>
<evidence type="ECO:0000313" key="11">
    <source>
        <dbReference type="Proteomes" id="UP000469215"/>
    </source>
</evidence>
<dbReference type="Pfam" id="PF21982">
    <property type="entry name" value="RecX_HTH1"/>
    <property type="match status" value="1"/>
</dbReference>
<keyword evidence="11" id="KW-1185">Reference proteome</keyword>
<feature type="domain" description="RecX third three-helical" evidence="8">
    <location>
        <begin position="145"/>
        <end position="187"/>
    </location>
</feature>
<comment type="subcellular location">
    <subcellularLocation>
        <location evidence="1 5">Cytoplasm</location>
    </subcellularLocation>
</comment>
<dbReference type="Pfam" id="PF21981">
    <property type="entry name" value="RecX_HTH3"/>
    <property type="match status" value="1"/>
</dbReference>
<organism evidence="10 11">
    <name type="scientific">Brevibacterium rongguiense</name>
    <dbReference type="NCBI Taxonomy" id="2695267"/>
    <lineage>
        <taxon>Bacteria</taxon>
        <taxon>Bacillati</taxon>
        <taxon>Actinomycetota</taxon>
        <taxon>Actinomycetes</taxon>
        <taxon>Micrococcales</taxon>
        <taxon>Brevibacteriaceae</taxon>
        <taxon>Brevibacterium</taxon>
    </lineage>
</organism>
<feature type="domain" description="RecX first three-helical" evidence="9">
    <location>
        <begin position="53"/>
        <end position="92"/>
    </location>
</feature>
<accession>A0A6N9H6B4</accession>
<proteinExistence type="inferred from homology"/>
<feature type="region of interest" description="Disordered" evidence="6">
    <location>
        <begin position="25"/>
        <end position="46"/>
    </location>
</feature>
<evidence type="ECO:0000256" key="2">
    <source>
        <dbReference type="ARBA" id="ARBA00009695"/>
    </source>
</evidence>
<dbReference type="EMBL" id="WWEQ01000017">
    <property type="protein sequence ID" value="MYM19489.1"/>
    <property type="molecule type" value="Genomic_DNA"/>
</dbReference>
<reference evidence="10 11" key="1">
    <citation type="submission" date="2020-01" db="EMBL/GenBank/DDBJ databases">
        <authorList>
            <person name="Deng T."/>
        </authorList>
    </citation>
    <scope>NUCLEOTIDE SEQUENCE [LARGE SCALE GENOMIC DNA]</scope>
    <source>
        <strain evidence="10 11">5221</strain>
    </source>
</reference>
<dbReference type="AlphaFoldDB" id="A0A6N9H6B4"/>
<dbReference type="PANTHER" id="PTHR33602">
    <property type="entry name" value="REGULATORY PROTEIN RECX FAMILY PROTEIN"/>
    <property type="match status" value="1"/>
</dbReference>
<feature type="domain" description="RecX second three-helical" evidence="7">
    <location>
        <begin position="99"/>
        <end position="139"/>
    </location>
</feature>
<name>A0A6N9H6B4_9MICO</name>
<protein>
    <recommendedName>
        <fullName evidence="3 5">Regulatory protein RecX</fullName>
    </recommendedName>
</protein>
<keyword evidence="4 5" id="KW-0963">Cytoplasm</keyword>
<comment type="caution">
    <text evidence="10">The sequence shown here is derived from an EMBL/GenBank/DDBJ whole genome shotgun (WGS) entry which is preliminary data.</text>
</comment>
<gene>
    <name evidence="5" type="primary">recX</name>
    <name evidence="10" type="ORF">GSY69_05780</name>
</gene>
<dbReference type="PANTHER" id="PTHR33602:SF1">
    <property type="entry name" value="REGULATORY PROTEIN RECX FAMILY PROTEIN"/>
    <property type="match status" value="1"/>
</dbReference>
<comment type="similarity">
    <text evidence="2 5">Belongs to the RecX family.</text>
</comment>